<feature type="compositionally biased region" description="Basic and acidic residues" evidence="1">
    <location>
        <begin position="30"/>
        <end position="43"/>
    </location>
</feature>
<name>A0A6J4U3Y4_9BACT</name>
<feature type="region of interest" description="Disordered" evidence="1">
    <location>
        <begin position="1"/>
        <end position="123"/>
    </location>
</feature>
<reference evidence="2" key="1">
    <citation type="submission" date="2020-02" db="EMBL/GenBank/DDBJ databases">
        <authorList>
            <person name="Meier V. D."/>
        </authorList>
    </citation>
    <scope>NUCLEOTIDE SEQUENCE</scope>
    <source>
        <strain evidence="2">AVDCRST_MAG49</strain>
    </source>
</reference>
<evidence type="ECO:0000313" key="2">
    <source>
        <dbReference type="EMBL" id="CAA9537755.1"/>
    </source>
</evidence>
<feature type="compositionally biased region" description="Basic and acidic residues" evidence="1">
    <location>
        <begin position="99"/>
        <end position="108"/>
    </location>
</feature>
<organism evidence="2">
    <name type="scientific">uncultured Thermomicrobiales bacterium</name>
    <dbReference type="NCBI Taxonomy" id="1645740"/>
    <lineage>
        <taxon>Bacteria</taxon>
        <taxon>Pseudomonadati</taxon>
        <taxon>Thermomicrobiota</taxon>
        <taxon>Thermomicrobia</taxon>
        <taxon>Thermomicrobiales</taxon>
        <taxon>environmental samples</taxon>
    </lineage>
</organism>
<feature type="non-terminal residue" evidence="2">
    <location>
        <position position="1"/>
    </location>
</feature>
<protein>
    <submittedName>
        <fullName evidence="2">Uncharacterized protein</fullName>
    </submittedName>
</protein>
<feature type="compositionally biased region" description="Basic and acidic residues" evidence="1">
    <location>
        <begin position="7"/>
        <end position="21"/>
    </location>
</feature>
<gene>
    <name evidence="2" type="ORF">AVDCRST_MAG49-451</name>
</gene>
<dbReference type="EMBL" id="CADCWG010000027">
    <property type="protein sequence ID" value="CAA9537755.1"/>
    <property type="molecule type" value="Genomic_DNA"/>
</dbReference>
<dbReference type="AlphaFoldDB" id="A0A6J4U3Y4"/>
<sequence length="123" mass="13329">VVRCHHERAAAGRRARGDAQAHRAPAQRLLDPRTGDRAGAHRDPGRRRVGLAHAPRRGGRVHHRRDGGDDDPGAAHPHPARRRPLPDAAPHAAQRAGRRSRDGPDALHLHRRGGPAPGGVHRL</sequence>
<feature type="non-terminal residue" evidence="2">
    <location>
        <position position="123"/>
    </location>
</feature>
<proteinExistence type="predicted"/>
<feature type="compositionally biased region" description="Basic residues" evidence="1">
    <location>
        <begin position="44"/>
        <end position="65"/>
    </location>
</feature>
<evidence type="ECO:0000256" key="1">
    <source>
        <dbReference type="SAM" id="MobiDB-lite"/>
    </source>
</evidence>
<accession>A0A6J4U3Y4</accession>